<evidence type="ECO:0000313" key="2">
    <source>
        <dbReference type="Proteomes" id="UP001236657"/>
    </source>
</evidence>
<dbReference type="SUPFAM" id="SSF117396">
    <property type="entry name" value="TM1631-like"/>
    <property type="match status" value="1"/>
</dbReference>
<name>A0ABY9MQL8_9GAMM</name>
<dbReference type="RefSeq" id="WP_308894990.1">
    <property type="nucleotide sequence ID" value="NZ_CP133218.1"/>
</dbReference>
<keyword evidence="2" id="KW-1185">Reference proteome</keyword>
<dbReference type="InterPro" id="IPR036520">
    <property type="entry name" value="UPF0759_sf"/>
</dbReference>
<sequence length="202" mass="22931">MPMSTSQPTFSSLTLAAYGWSPANWQAMLYPDDLPPDWHISYYANEFIRILLPASDWETSLAEAALWAAETGQDFGFYLEITTGLLQAQHWQQVKTAVDMYLDNQVLGLLVEAEALPLLPLDWSERFPVHVRHPGQWLAEMPSGAEAQLGLLQATQAFSPPALREVFEEIQQQTAHRDVILFLDTPWAMLEQLRLMKQLYGV</sequence>
<dbReference type="EMBL" id="CP133218">
    <property type="protein sequence ID" value="WML90516.1"/>
    <property type="molecule type" value="Genomic_DNA"/>
</dbReference>
<evidence type="ECO:0000313" key="1">
    <source>
        <dbReference type="EMBL" id="WML90516.1"/>
    </source>
</evidence>
<dbReference type="Proteomes" id="UP001236657">
    <property type="component" value="Chromosome"/>
</dbReference>
<gene>
    <name evidence="1" type="ORF">RCF98_16295</name>
</gene>
<accession>A0ABY9MQL8</accession>
<proteinExistence type="predicted"/>
<protein>
    <recommendedName>
        <fullName evidence="3">DUF72 domain-containing protein</fullName>
    </recommendedName>
</protein>
<reference evidence="1 2" key="1">
    <citation type="submission" date="2023-08" db="EMBL/GenBank/DDBJ databases">
        <title>New molecular markers tilS and rpoB for phylogenetic and monitoring studies of the genus Thiothrix biodiversity.</title>
        <authorList>
            <person name="Ravin N.V."/>
            <person name="Smolyakov D."/>
            <person name="Markov N.D."/>
            <person name="Beletsky A.V."/>
            <person name="Mardanov A.V."/>
            <person name="Rudenko T.S."/>
            <person name="Grabovich M.Y."/>
        </authorList>
    </citation>
    <scope>NUCLEOTIDE SEQUENCE [LARGE SCALE GENOMIC DNA]</scope>
    <source>
        <strain evidence="1 2">MK1</strain>
    </source>
</reference>
<organism evidence="1 2">
    <name type="scientific">Thiothrix lacustris</name>
    <dbReference type="NCBI Taxonomy" id="525917"/>
    <lineage>
        <taxon>Bacteria</taxon>
        <taxon>Pseudomonadati</taxon>
        <taxon>Pseudomonadota</taxon>
        <taxon>Gammaproteobacteria</taxon>
        <taxon>Thiotrichales</taxon>
        <taxon>Thiotrichaceae</taxon>
        <taxon>Thiothrix</taxon>
    </lineage>
</organism>
<dbReference type="Gene3D" id="3.20.20.410">
    <property type="entry name" value="Protein of unknown function UPF0759"/>
    <property type="match status" value="1"/>
</dbReference>
<evidence type="ECO:0008006" key="3">
    <source>
        <dbReference type="Google" id="ProtNLM"/>
    </source>
</evidence>